<comment type="pathway">
    <text evidence="10">Amino-acid biosynthesis; L-methionine biosynthesis via de novo pathway.</text>
</comment>
<reference evidence="13" key="1">
    <citation type="journal article" date="2014" name="Int. J. Syst. Evol. Microbiol.">
        <title>Complete genome sequence of Corynebacterium casei LMG S-19264T (=DSM 44701T), isolated from a smear-ripened cheese.</title>
        <authorList>
            <consortium name="US DOE Joint Genome Institute (JGI-PGF)"/>
            <person name="Walter F."/>
            <person name="Albersmeier A."/>
            <person name="Kalinowski J."/>
            <person name="Ruckert C."/>
        </authorList>
    </citation>
    <scope>NUCLEOTIDE SEQUENCE</scope>
    <source>
        <strain evidence="13">CGMCC 1.15082</strain>
    </source>
</reference>
<dbReference type="EMBL" id="BMHH01000010">
    <property type="protein sequence ID" value="GGA97016.1"/>
    <property type="molecule type" value="Genomic_DNA"/>
</dbReference>
<dbReference type="SUPFAM" id="SSF51730">
    <property type="entry name" value="FAD-linked oxidoreductase"/>
    <property type="match status" value="1"/>
</dbReference>
<dbReference type="CDD" id="cd00537">
    <property type="entry name" value="MTHFR"/>
    <property type="match status" value="1"/>
</dbReference>
<sequence>MSVFGLSRRSDIGQAIRVSFEFFPPKTEEMEARLWETVTRLAPLKPEFVSVTYGAGGSTRERTARTVARILKETDVTPAAHLTCVDATKEEVDAVVREFAALGIKRFVALRGDPAAGIGEQYRPTPGGYLNAAELVAGLKAFADFDISVSAYPEKHPESPDFATDIDMLKRKVDNGATRAITQFFFDNDLYERYVEKVRRAGIYIPILPGILPIHNFKQVVNFGSRAGTHIPAWLAERFDGLENDPQTHMLVAAAVAAEQVLDLVERGVQDFHFYTMNRADLVFAICHMIGIRPHKRDVAGAKLAGAAA</sequence>
<dbReference type="PANTHER" id="PTHR45754:SF3">
    <property type="entry name" value="METHYLENETETRAHYDROFOLATE REDUCTASE (NADPH)"/>
    <property type="match status" value="1"/>
</dbReference>
<evidence type="ECO:0000256" key="2">
    <source>
        <dbReference type="ARBA" id="ARBA00004777"/>
    </source>
</evidence>
<evidence type="ECO:0000256" key="8">
    <source>
        <dbReference type="ARBA" id="ARBA00023027"/>
    </source>
</evidence>
<evidence type="ECO:0000256" key="12">
    <source>
        <dbReference type="RuleBase" id="RU003862"/>
    </source>
</evidence>
<keyword evidence="9" id="KW-0486">Methionine biosynthesis</keyword>
<dbReference type="InterPro" id="IPR004620">
    <property type="entry name" value="MTHF_reductase_bac"/>
</dbReference>
<dbReference type="EC" id="1.5.1.54" evidence="12"/>
<dbReference type="Pfam" id="PF02219">
    <property type="entry name" value="MTHFR"/>
    <property type="match status" value="1"/>
</dbReference>
<dbReference type="GO" id="GO:0005829">
    <property type="term" value="C:cytosol"/>
    <property type="evidence" value="ECO:0007669"/>
    <property type="project" value="InterPro"/>
</dbReference>
<gene>
    <name evidence="13" type="ORF">GCM10011491_26660</name>
</gene>
<dbReference type="InterPro" id="IPR029041">
    <property type="entry name" value="FAD-linked_oxidoreductase-like"/>
</dbReference>
<name>A0A916SFQ1_9HYPH</name>
<organism evidence="13 14">
    <name type="scientific">Brucella endophytica</name>
    <dbReference type="NCBI Taxonomy" id="1963359"/>
    <lineage>
        <taxon>Bacteria</taxon>
        <taxon>Pseudomonadati</taxon>
        <taxon>Pseudomonadota</taxon>
        <taxon>Alphaproteobacteria</taxon>
        <taxon>Hyphomicrobiales</taxon>
        <taxon>Brucellaceae</taxon>
        <taxon>Brucella/Ochrobactrum group</taxon>
        <taxon>Brucella</taxon>
    </lineage>
</organism>
<keyword evidence="7 12" id="KW-0560">Oxidoreductase</keyword>
<evidence type="ECO:0000313" key="14">
    <source>
        <dbReference type="Proteomes" id="UP000646478"/>
    </source>
</evidence>
<evidence type="ECO:0000313" key="13">
    <source>
        <dbReference type="EMBL" id="GGA97016.1"/>
    </source>
</evidence>
<comment type="caution">
    <text evidence="13">The sequence shown here is derived from an EMBL/GenBank/DDBJ whole genome shotgun (WGS) entry which is preliminary data.</text>
</comment>
<evidence type="ECO:0000256" key="7">
    <source>
        <dbReference type="ARBA" id="ARBA00023002"/>
    </source>
</evidence>
<dbReference type="RefSeq" id="WP_188824679.1">
    <property type="nucleotide sequence ID" value="NZ_BMHH01000010.1"/>
</dbReference>
<keyword evidence="6 12" id="KW-0274">FAD</keyword>
<evidence type="ECO:0000256" key="11">
    <source>
        <dbReference type="ARBA" id="ARBA00048628"/>
    </source>
</evidence>
<dbReference type="GO" id="GO:0035999">
    <property type="term" value="P:tetrahydrofolate interconversion"/>
    <property type="evidence" value="ECO:0007669"/>
    <property type="project" value="TreeGrafter"/>
</dbReference>
<protein>
    <recommendedName>
        <fullName evidence="12">Methylenetetrahydrofolate reductase</fullName>
        <ecNumber evidence="12">1.5.1.54</ecNumber>
    </recommendedName>
</protein>
<evidence type="ECO:0000256" key="1">
    <source>
        <dbReference type="ARBA" id="ARBA00001974"/>
    </source>
</evidence>
<keyword evidence="5 12" id="KW-0285">Flavoprotein</keyword>
<evidence type="ECO:0000256" key="5">
    <source>
        <dbReference type="ARBA" id="ARBA00022630"/>
    </source>
</evidence>
<dbReference type="Gene3D" id="3.20.20.220">
    <property type="match status" value="1"/>
</dbReference>
<evidence type="ECO:0000256" key="6">
    <source>
        <dbReference type="ARBA" id="ARBA00022827"/>
    </source>
</evidence>
<comment type="similarity">
    <text evidence="3 12">Belongs to the methylenetetrahydrofolate reductase family.</text>
</comment>
<dbReference type="GO" id="GO:0071949">
    <property type="term" value="F:FAD binding"/>
    <property type="evidence" value="ECO:0007669"/>
    <property type="project" value="TreeGrafter"/>
</dbReference>
<comment type="pathway">
    <text evidence="2 12">One-carbon metabolism; tetrahydrofolate interconversion.</text>
</comment>
<proteinExistence type="inferred from homology"/>
<accession>A0A916SFQ1</accession>
<dbReference type="GO" id="GO:0106312">
    <property type="term" value="F:methylenetetrahydrofolate reductase (NADH) activity"/>
    <property type="evidence" value="ECO:0007669"/>
    <property type="project" value="UniProtKB-EC"/>
</dbReference>
<dbReference type="PANTHER" id="PTHR45754">
    <property type="entry name" value="METHYLENETETRAHYDROFOLATE REDUCTASE"/>
    <property type="match status" value="1"/>
</dbReference>
<dbReference type="InterPro" id="IPR003171">
    <property type="entry name" value="Mehydrof_redctse-like"/>
</dbReference>
<comment type="cofactor">
    <cofactor evidence="1 12">
        <name>FAD</name>
        <dbReference type="ChEBI" id="CHEBI:57692"/>
    </cofactor>
</comment>
<dbReference type="Proteomes" id="UP000646478">
    <property type="component" value="Unassembled WGS sequence"/>
</dbReference>
<keyword evidence="14" id="KW-1185">Reference proteome</keyword>
<reference evidence="13" key="2">
    <citation type="submission" date="2020-09" db="EMBL/GenBank/DDBJ databases">
        <authorList>
            <person name="Sun Q."/>
            <person name="Zhou Y."/>
        </authorList>
    </citation>
    <scope>NUCLEOTIDE SEQUENCE</scope>
    <source>
        <strain evidence="13">CGMCC 1.15082</strain>
    </source>
</reference>
<keyword evidence="4" id="KW-0028">Amino-acid biosynthesis</keyword>
<evidence type="ECO:0000256" key="3">
    <source>
        <dbReference type="ARBA" id="ARBA00006743"/>
    </source>
</evidence>
<evidence type="ECO:0000256" key="4">
    <source>
        <dbReference type="ARBA" id="ARBA00022605"/>
    </source>
</evidence>
<evidence type="ECO:0000256" key="10">
    <source>
        <dbReference type="ARBA" id="ARBA00034478"/>
    </source>
</evidence>
<comment type="catalytic activity">
    <reaction evidence="11">
        <text>(6S)-5-methyl-5,6,7,8-tetrahydrofolate + NAD(+) = (6R)-5,10-methylene-5,6,7,8-tetrahydrofolate + NADH + H(+)</text>
        <dbReference type="Rhea" id="RHEA:19821"/>
        <dbReference type="ChEBI" id="CHEBI:15378"/>
        <dbReference type="ChEBI" id="CHEBI:15636"/>
        <dbReference type="ChEBI" id="CHEBI:18608"/>
        <dbReference type="ChEBI" id="CHEBI:57540"/>
        <dbReference type="ChEBI" id="CHEBI:57945"/>
        <dbReference type="EC" id="1.5.1.54"/>
    </reaction>
    <physiologicalReaction direction="right-to-left" evidence="11">
        <dbReference type="Rhea" id="RHEA:19823"/>
    </physiologicalReaction>
</comment>
<evidence type="ECO:0000256" key="9">
    <source>
        <dbReference type="ARBA" id="ARBA00023167"/>
    </source>
</evidence>
<dbReference type="NCBIfam" id="TIGR00676">
    <property type="entry name" value="fadh2"/>
    <property type="match status" value="1"/>
</dbReference>
<keyword evidence="8" id="KW-0520">NAD</keyword>
<dbReference type="AlphaFoldDB" id="A0A916SFQ1"/>
<dbReference type="GO" id="GO:0009086">
    <property type="term" value="P:methionine biosynthetic process"/>
    <property type="evidence" value="ECO:0007669"/>
    <property type="project" value="UniProtKB-KW"/>
</dbReference>